<gene>
    <name evidence="3" type="ORF">ACI2L5_29890</name>
</gene>
<keyword evidence="4" id="KW-1185">Reference proteome</keyword>
<sequence>MAAFAEGVPCWVDAMLPDLEAGKRFYGELFGWTFGAGEPRYGHYTQAFHGGRNVAALAPKPDGRMPTVWNIYFAAQDAAATAARIRAAGGQLITEPMRIGDFGVMVTAVDPGGAVFGVWQAGSHPGFEEHGTPGSYGWIELRTRDPERVDAFYRAVFGYGTVRPGKEKELGGRPGEGKGPGEGKRPGEEREPSEGAGVDGRRQEADIVFWTPRGKPAGPEHAIGARAVMGDRFPAEMPAHFLTYFVVANCDEVARRAHALGGRLLNDPEDTPYGRFVALADNQGAHFAVVDTSAAGSSRTESGA</sequence>
<dbReference type="PROSITE" id="PS51819">
    <property type="entry name" value="VOC"/>
    <property type="match status" value="2"/>
</dbReference>
<dbReference type="EMBL" id="JBJDQH010000010">
    <property type="protein sequence ID" value="MFK4269121.1"/>
    <property type="molecule type" value="Genomic_DNA"/>
</dbReference>
<dbReference type="PANTHER" id="PTHR33993">
    <property type="entry name" value="GLYOXALASE-RELATED"/>
    <property type="match status" value="1"/>
</dbReference>
<organism evidence="3 4">
    <name type="scientific">Streptomyces milbemycinicus</name>
    <dbReference type="NCBI Taxonomy" id="476552"/>
    <lineage>
        <taxon>Bacteria</taxon>
        <taxon>Bacillati</taxon>
        <taxon>Actinomycetota</taxon>
        <taxon>Actinomycetes</taxon>
        <taxon>Kitasatosporales</taxon>
        <taxon>Streptomycetaceae</taxon>
        <taxon>Streptomyces</taxon>
    </lineage>
</organism>
<evidence type="ECO:0000256" key="1">
    <source>
        <dbReference type="SAM" id="MobiDB-lite"/>
    </source>
</evidence>
<evidence type="ECO:0000259" key="2">
    <source>
        <dbReference type="PROSITE" id="PS51819"/>
    </source>
</evidence>
<evidence type="ECO:0000313" key="3">
    <source>
        <dbReference type="EMBL" id="MFK4269121.1"/>
    </source>
</evidence>
<dbReference type="InterPro" id="IPR052164">
    <property type="entry name" value="Anthracycline_SecMetBiosynth"/>
</dbReference>
<dbReference type="PANTHER" id="PTHR33993:SF10">
    <property type="entry name" value="CONSERVED PROTEIN"/>
    <property type="match status" value="1"/>
</dbReference>
<name>A0ABW8LT88_9ACTN</name>
<dbReference type="InterPro" id="IPR029068">
    <property type="entry name" value="Glyas_Bleomycin-R_OHBP_Dase"/>
</dbReference>
<feature type="domain" description="VOC" evidence="2">
    <location>
        <begin position="8"/>
        <end position="121"/>
    </location>
</feature>
<dbReference type="SUPFAM" id="SSF54593">
    <property type="entry name" value="Glyoxalase/Bleomycin resistance protein/Dihydroxybiphenyl dioxygenase"/>
    <property type="match status" value="2"/>
</dbReference>
<dbReference type="CDD" id="cd07247">
    <property type="entry name" value="SgaA_N_like"/>
    <property type="match status" value="1"/>
</dbReference>
<dbReference type="InterPro" id="IPR004360">
    <property type="entry name" value="Glyas_Fos-R_dOase_dom"/>
</dbReference>
<feature type="domain" description="VOC" evidence="2">
    <location>
        <begin position="135"/>
        <end position="292"/>
    </location>
</feature>
<proteinExistence type="predicted"/>
<dbReference type="InterPro" id="IPR037523">
    <property type="entry name" value="VOC_core"/>
</dbReference>
<dbReference type="InterPro" id="IPR041581">
    <property type="entry name" value="Glyoxalase_6"/>
</dbReference>
<evidence type="ECO:0000313" key="4">
    <source>
        <dbReference type="Proteomes" id="UP001620295"/>
    </source>
</evidence>
<reference evidence="3 4" key="1">
    <citation type="submission" date="2024-11" db="EMBL/GenBank/DDBJ databases">
        <title>The Natural Products Discovery Center: Release of the First 8490 Sequenced Strains for Exploring Actinobacteria Biosynthetic Diversity.</title>
        <authorList>
            <person name="Kalkreuter E."/>
            <person name="Kautsar S.A."/>
            <person name="Yang D."/>
            <person name="Bader C.D."/>
            <person name="Teijaro C.N."/>
            <person name="Fluegel L."/>
            <person name="Davis C.M."/>
            <person name="Simpson J.R."/>
            <person name="Lauterbach L."/>
            <person name="Steele A.D."/>
            <person name="Gui C."/>
            <person name="Meng S."/>
            <person name="Li G."/>
            <person name="Viehrig K."/>
            <person name="Ye F."/>
            <person name="Su P."/>
            <person name="Kiefer A.F."/>
            <person name="Nichols A."/>
            <person name="Cepeda A.J."/>
            <person name="Yan W."/>
            <person name="Fan B."/>
            <person name="Jiang Y."/>
            <person name="Adhikari A."/>
            <person name="Zheng C.-J."/>
            <person name="Schuster L."/>
            <person name="Cowan T.M."/>
            <person name="Smanski M.J."/>
            <person name="Chevrette M.G."/>
            <person name="De Carvalho L.P.S."/>
            <person name="Shen B."/>
        </authorList>
    </citation>
    <scope>NUCLEOTIDE SEQUENCE [LARGE SCALE GENOMIC DNA]</scope>
    <source>
        <strain evidence="3 4">NPDC020863</strain>
    </source>
</reference>
<accession>A0ABW8LT88</accession>
<dbReference type="Pfam" id="PF18029">
    <property type="entry name" value="Glyoxalase_6"/>
    <property type="match status" value="1"/>
</dbReference>
<dbReference type="Gene3D" id="3.10.180.10">
    <property type="entry name" value="2,3-Dihydroxybiphenyl 1,2-Dioxygenase, domain 1"/>
    <property type="match status" value="2"/>
</dbReference>
<comment type="caution">
    <text evidence="3">The sequence shown here is derived from an EMBL/GenBank/DDBJ whole genome shotgun (WGS) entry which is preliminary data.</text>
</comment>
<dbReference type="Proteomes" id="UP001620295">
    <property type="component" value="Unassembled WGS sequence"/>
</dbReference>
<feature type="region of interest" description="Disordered" evidence="1">
    <location>
        <begin position="164"/>
        <end position="203"/>
    </location>
</feature>
<dbReference type="RefSeq" id="WP_358631478.1">
    <property type="nucleotide sequence ID" value="NZ_JBFAEV010000003.1"/>
</dbReference>
<protein>
    <submittedName>
        <fullName evidence="3">VOC family protein</fullName>
    </submittedName>
</protein>
<dbReference type="Pfam" id="PF00903">
    <property type="entry name" value="Glyoxalase"/>
    <property type="match status" value="1"/>
</dbReference>